<dbReference type="SUPFAM" id="SSF103473">
    <property type="entry name" value="MFS general substrate transporter"/>
    <property type="match status" value="1"/>
</dbReference>
<dbReference type="Pfam" id="PF03825">
    <property type="entry name" value="Nuc_H_symport"/>
    <property type="match status" value="1"/>
</dbReference>
<keyword evidence="6 7" id="KW-0472">Membrane</keyword>
<comment type="caution">
    <text evidence="8">The sequence shown here is derived from an EMBL/GenBank/DDBJ whole genome shotgun (WGS) entry which is preliminary data.</text>
</comment>
<dbReference type="GO" id="GO:0005886">
    <property type="term" value="C:plasma membrane"/>
    <property type="evidence" value="ECO:0007669"/>
    <property type="project" value="UniProtKB-SubCell"/>
</dbReference>
<protein>
    <submittedName>
        <fullName evidence="8">MFS transporter</fullName>
    </submittedName>
</protein>
<dbReference type="GO" id="GO:0015212">
    <property type="term" value="F:cytidine transmembrane transporter activity"/>
    <property type="evidence" value="ECO:0007669"/>
    <property type="project" value="TreeGrafter"/>
</dbReference>
<feature type="transmembrane region" description="Helical" evidence="7">
    <location>
        <begin position="61"/>
        <end position="82"/>
    </location>
</feature>
<evidence type="ECO:0000256" key="2">
    <source>
        <dbReference type="ARBA" id="ARBA00022448"/>
    </source>
</evidence>
<keyword evidence="2" id="KW-0813">Transport</keyword>
<proteinExistence type="predicted"/>
<gene>
    <name evidence="8" type="ORF">JIN82_15805</name>
</gene>
<name>A0A8J7SK60_9BACT</name>
<keyword evidence="9" id="KW-1185">Reference proteome</keyword>
<evidence type="ECO:0000256" key="7">
    <source>
        <dbReference type="SAM" id="Phobius"/>
    </source>
</evidence>
<evidence type="ECO:0000256" key="1">
    <source>
        <dbReference type="ARBA" id="ARBA00004651"/>
    </source>
</evidence>
<dbReference type="EMBL" id="JAENIM010000046">
    <property type="protein sequence ID" value="MBK1792630.1"/>
    <property type="molecule type" value="Genomic_DNA"/>
</dbReference>
<accession>A0A8J7SK60</accession>
<dbReference type="Gene3D" id="1.20.1250.20">
    <property type="entry name" value="MFS general substrate transporter like domains"/>
    <property type="match status" value="2"/>
</dbReference>
<feature type="transmembrane region" description="Helical" evidence="7">
    <location>
        <begin position="288"/>
        <end position="311"/>
    </location>
</feature>
<feature type="transmembrane region" description="Helical" evidence="7">
    <location>
        <begin position="28"/>
        <end position="49"/>
    </location>
</feature>
<feature type="transmembrane region" description="Helical" evidence="7">
    <location>
        <begin position="202"/>
        <end position="222"/>
    </location>
</feature>
<evidence type="ECO:0000313" key="8">
    <source>
        <dbReference type="EMBL" id="MBK1792630.1"/>
    </source>
</evidence>
<sequence length="394" mass="42234">MVFFLWLSAQGMWIPAMSNILSQRDMAWVIPYAFAVAPFASIFSPLIFGALADQKVQAQKLVGALGAAGGVTLALSFASLQYGWGGAWFFLSMQGLTALISAPMGALIASIAMSNFSNPDRQFPLCRTWGTVGWIVGGLIVSALMLDQSAYSGMLAAGFRFLMGLSCLMMPVTVPEGKKSNDWRDYLGLKAVVMFKQRDLRVFLITTVLLSIPLSAFYMYTAPFLVHLGSATPSANMTIGQGSEIFALLALGWISKGKIRLLFLVAMGAAVVQYSLFVAAGINGGLAAAYIGISMHGPCFAFFFITGQMFVNRRVSGELRTQAQALITVLANGVGAVMGSLVCGWYFASVAGLSHHWLWFWGGLAVMVLACGVYFLIGFRRDESEDGGDANVSA</sequence>
<keyword evidence="3" id="KW-1003">Cell membrane</keyword>
<evidence type="ECO:0000256" key="4">
    <source>
        <dbReference type="ARBA" id="ARBA00022692"/>
    </source>
</evidence>
<dbReference type="AlphaFoldDB" id="A0A8J7SK60"/>
<evidence type="ECO:0000313" key="9">
    <source>
        <dbReference type="Proteomes" id="UP000624703"/>
    </source>
</evidence>
<comment type="subcellular location">
    <subcellularLocation>
        <location evidence="1">Cell membrane</location>
        <topology evidence="1">Multi-pass membrane protein</topology>
    </subcellularLocation>
</comment>
<evidence type="ECO:0000256" key="5">
    <source>
        <dbReference type="ARBA" id="ARBA00022989"/>
    </source>
</evidence>
<feature type="transmembrane region" description="Helical" evidence="7">
    <location>
        <begin position="151"/>
        <end position="174"/>
    </location>
</feature>
<feature type="transmembrane region" description="Helical" evidence="7">
    <location>
        <begin position="359"/>
        <end position="377"/>
    </location>
</feature>
<keyword evidence="5 7" id="KW-1133">Transmembrane helix</keyword>
<keyword evidence="4 7" id="KW-0812">Transmembrane</keyword>
<evidence type="ECO:0000256" key="3">
    <source>
        <dbReference type="ARBA" id="ARBA00022475"/>
    </source>
</evidence>
<dbReference type="Proteomes" id="UP000624703">
    <property type="component" value="Unassembled WGS sequence"/>
</dbReference>
<feature type="transmembrane region" description="Helical" evidence="7">
    <location>
        <begin position="125"/>
        <end position="145"/>
    </location>
</feature>
<evidence type="ECO:0000256" key="6">
    <source>
        <dbReference type="ARBA" id="ARBA00023136"/>
    </source>
</evidence>
<organism evidence="8 9">
    <name type="scientific">Persicirhabdus sediminis</name>
    <dbReference type="NCBI Taxonomy" id="454144"/>
    <lineage>
        <taxon>Bacteria</taxon>
        <taxon>Pseudomonadati</taxon>
        <taxon>Verrucomicrobiota</taxon>
        <taxon>Verrucomicrobiia</taxon>
        <taxon>Verrucomicrobiales</taxon>
        <taxon>Verrucomicrobiaceae</taxon>
        <taxon>Persicirhabdus</taxon>
    </lineage>
</organism>
<feature type="transmembrane region" description="Helical" evidence="7">
    <location>
        <begin position="261"/>
        <end position="282"/>
    </location>
</feature>
<feature type="transmembrane region" description="Helical" evidence="7">
    <location>
        <begin position="88"/>
        <end position="113"/>
    </location>
</feature>
<dbReference type="PANTHER" id="PTHR23522:SF4">
    <property type="entry name" value="NUCLEOSIDE PERMEASE NUPG-RELATED"/>
    <property type="match status" value="1"/>
</dbReference>
<feature type="transmembrane region" description="Helical" evidence="7">
    <location>
        <begin position="234"/>
        <end position="254"/>
    </location>
</feature>
<reference evidence="8" key="1">
    <citation type="submission" date="2021-01" db="EMBL/GenBank/DDBJ databases">
        <title>Modified the classification status of verrucomicrobia.</title>
        <authorList>
            <person name="Feng X."/>
        </authorList>
    </citation>
    <scope>NUCLEOTIDE SEQUENCE</scope>
    <source>
        <strain evidence="8">_KCTC 22039</strain>
    </source>
</reference>
<dbReference type="PANTHER" id="PTHR23522">
    <property type="entry name" value="BLL5896 PROTEIN"/>
    <property type="match status" value="1"/>
</dbReference>
<dbReference type="InterPro" id="IPR036259">
    <property type="entry name" value="MFS_trans_sf"/>
</dbReference>
<feature type="transmembrane region" description="Helical" evidence="7">
    <location>
        <begin position="323"/>
        <end position="347"/>
    </location>
</feature>
<dbReference type="InterPro" id="IPR004740">
    <property type="entry name" value="Nuc_H_symport"/>
</dbReference>
<dbReference type="GO" id="GO:0015213">
    <property type="term" value="F:uridine transmembrane transporter activity"/>
    <property type="evidence" value="ECO:0007669"/>
    <property type="project" value="TreeGrafter"/>
</dbReference>